<evidence type="ECO:0000256" key="5">
    <source>
        <dbReference type="ARBA" id="ARBA00022475"/>
    </source>
</evidence>
<dbReference type="EMBL" id="QOWE01000001">
    <property type="protein sequence ID" value="RCR71629.1"/>
    <property type="molecule type" value="Genomic_DNA"/>
</dbReference>
<proteinExistence type="inferred from homology"/>
<evidence type="ECO:0000256" key="8">
    <source>
        <dbReference type="ARBA" id="ARBA00023053"/>
    </source>
</evidence>
<keyword evidence="15" id="KW-1185">Reference proteome</keyword>
<name>A0A368JVE0_9BACT</name>
<evidence type="ECO:0000256" key="4">
    <source>
        <dbReference type="ARBA" id="ARBA00022449"/>
    </source>
</evidence>
<keyword evidence="3" id="KW-0813">Transport</keyword>
<dbReference type="AlphaFoldDB" id="A0A368JVE0"/>
<evidence type="ECO:0000256" key="10">
    <source>
        <dbReference type="ARBA" id="ARBA00023136"/>
    </source>
</evidence>
<evidence type="ECO:0000256" key="9">
    <source>
        <dbReference type="ARBA" id="ARBA00023065"/>
    </source>
</evidence>
<protein>
    <submittedName>
        <fullName evidence="14">Sodium:proton antiporter</fullName>
    </submittedName>
</protein>
<feature type="transmembrane region" description="Helical" evidence="12">
    <location>
        <begin position="384"/>
        <end position="403"/>
    </location>
</feature>
<feature type="transmembrane region" description="Helical" evidence="12">
    <location>
        <begin position="255"/>
        <end position="273"/>
    </location>
</feature>
<keyword evidence="9" id="KW-0406">Ion transport</keyword>
<keyword evidence="8" id="KW-0915">Sodium</keyword>
<dbReference type="GO" id="GO:0051453">
    <property type="term" value="P:regulation of intracellular pH"/>
    <property type="evidence" value="ECO:0007669"/>
    <property type="project" value="TreeGrafter"/>
</dbReference>
<keyword evidence="11" id="KW-0739">Sodium transport</keyword>
<evidence type="ECO:0000259" key="13">
    <source>
        <dbReference type="Pfam" id="PF00999"/>
    </source>
</evidence>
<comment type="caution">
    <text evidence="14">The sequence shown here is derived from an EMBL/GenBank/DDBJ whole genome shotgun (WGS) entry which is preliminary data.</text>
</comment>
<keyword evidence="6 12" id="KW-0812">Transmembrane</keyword>
<feature type="transmembrane region" description="Helical" evidence="12">
    <location>
        <begin position="294"/>
        <end position="311"/>
    </location>
</feature>
<dbReference type="InterPro" id="IPR018422">
    <property type="entry name" value="Cation/H_exchanger_CPA1"/>
</dbReference>
<dbReference type="InterPro" id="IPR038770">
    <property type="entry name" value="Na+/solute_symporter_sf"/>
</dbReference>
<evidence type="ECO:0000256" key="11">
    <source>
        <dbReference type="ARBA" id="ARBA00023201"/>
    </source>
</evidence>
<dbReference type="RefSeq" id="WP_114404162.1">
    <property type="nucleotide sequence ID" value="NZ_QOWE01000001.1"/>
</dbReference>
<keyword evidence="5" id="KW-1003">Cell membrane</keyword>
<accession>A0A368JVE0</accession>
<dbReference type="InterPro" id="IPR006153">
    <property type="entry name" value="Cation/H_exchanger_TM"/>
</dbReference>
<evidence type="ECO:0000256" key="1">
    <source>
        <dbReference type="ARBA" id="ARBA00004651"/>
    </source>
</evidence>
<dbReference type="OrthoDB" id="9774146at2"/>
<comment type="subcellular location">
    <subcellularLocation>
        <location evidence="1">Cell membrane</location>
        <topology evidence="1">Multi-pass membrane protein</topology>
    </subcellularLocation>
</comment>
<dbReference type="GO" id="GO:0015386">
    <property type="term" value="F:potassium:proton antiporter activity"/>
    <property type="evidence" value="ECO:0007669"/>
    <property type="project" value="TreeGrafter"/>
</dbReference>
<evidence type="ECO:0000256" key="6">
    <source>
        <dbReference type="ARBA" id="ARBA00022692"/>
    </source>
</evidence>
<feature type="transmembrane region" description="Helical" evidence="12">
    <location>
        <begin position="317"/>
        <end position="340"/>
    </location>
</feature>
<dbReference type="Pfam" id="PF00999">
    <property type="entry name" value="Na_H_Exchanger"/>
    <property type="match status" value="1"/>
</dbReference>
<evidence type="ECO:0000256" key="7">
    <source>
        <dbReference type="ARBA" id="ARBA00022989"/>
    </source>
</evidence>
<dbReference type="GO" id="GO:0005886">
    <property type="term" value="C:plasma membrane"/>
    <property type="evidence" value="ECO:0007669"/>
    <property type="project" value="UniProtKB-SubCell"/>
</dbReference>
<comment type="similarity">
    <text evidence="2">Belongs to the monovalent cation:proton antiporter 1 (CPA1) transporter (TC 2.A.36) family.</text>
</comment>
<evidence type="ECO:0000313" key="15">
    <source>
        <dbReference type="Proteomes" id="UP000253383"/>
    </source>
</evidence>
<organism evidence="14 15">
    <name type="scientific">Larkinella punicea</name>
    <dbReference type="NCBI Taxonomy" id="2315727"/>
    <lineage>
        <taxon>Bacteria</taxon>
        <taxon>Pseudomonadati</taxon>
        <taxon>Bacteroidota</taxon>
        <taxon>Cytophagia</taxon>
        <taxon>Cytophagales</taxon>
        <taxon>Spirosomataceae</taxon>
        <taxon>Larkinella</taxon>
    </lineage>
</organism>
<gene>
    <name evidence="14" type="ORF">DUE52_01535</name>
</gene>
<dbReference type="Gene3D" id="1.20.1530.20">
    <property type="match status" value="1"/>
</dbReference>
<keyword evidence="7 12" id="KW-1133">Transmembrane helix</keyword>
<evidence type="ECO:0000313" key="14">
    <source>
        <dbReference type="EMBL" id="RCR71629.1"/>
    </source>
</evidence>
<feature type="transmembrane region" description="Helical" evidence="12">
    <location>
        <begin position="166"/>
        <end position="188"/>
    </location>
</feature>
<feature type="transmembrane region" description="Helical" evidence="12">
    <location>
        <begin position="6"/>
        <end position="24"/>
    </location>
</feature>
<evidence type="ECO:0000256" key="3">
    <source>
        <dbReference type="ARBA" id="ARBA00022448"/>
    </source>
</evidence>
<feature type="transmembrane region" description="Helical" evidence="12">
    <location>
        <begin position="31"/>
        <end position="50"/>
    </location>
</feature>
<feature type="transmembrane region" description="Helical" evidence="12">
    <location>
        <begin position="70"/>
        <end position="92"/>
    </location>
</feature>
<keyword evidence="4" id="KW-0050">Antiport</keyword>
<dbReference type="Proteomes" id="UP000253383">
    <property type="component" value="Unassembled WGS sequence"/>
</dbReference>
<keyword evidence="10 12" id="KW-0472">Membrane</keyword>
<feature type="transmembrane region" description="Helical" evidence="12">
    <location>
        <begin position="129"/>
        <end position="154"/>
    </location>
</feature>
<dbReference type="GO" id="GO:0098719">
    <property type="term" value="P:sodium ion import across plasma membrane"/>
    <property type="evidence" value="ECO:0007669"/>
    <property type="project" value="TreeGrafter"/>
</dbReference>
<evidence type="ECO:0000256" key="12">
    <source>
        <dbReference type="SAM" id="Phobius"/>
    </source>
</evidence>
<feature type="domain" description="Cation/H+ exchanger transmembrane" evidence="13">
    <location>
        <begin position="13"/>
        <end position="407"/>
    </location>
</feature>
<reference evidence="14 15" key="1">
    <citation type="submission" date="2018-07" db="EMBL/GenBank/DDBJ databases">
        <title>Genome analysis of Larkinella rosea.</title>
        <authorList>
            <person name="Zhou Z."/>
            <person name="Wang G."/>
        </authorList>
    </citation>
    <scope>NUCLEOTIDE SEQUENCE [LARGE SCALE GENOMIC DNA]</scope>
    <source>
        <strain evidence="15">zzj9</strain>
    </source>
</reference>
<dbReference type="GO" id="GO:0015385">
    <property type="term" value="F:sodium:proton antiporter activity"/>
    <property type="evidence" value="ECO:0007669"/>
    <property type="project" value="InterPro"/>
</dbReference>
<dbReference type="PANTHER" id="PTHR10110">
    <property type="entry name" value="SODIUM/HYDROGEN EXCHANGER"/>
    <property type="match status" value="1"/>
</dbReference>
<feature type="transmembrane region" description="Helical" evidence="12">
    <location>
        <begin position="99"/>
        <end position="123"/>
    </location>
</feature>
<feature type="transmembrane region" description="Helical" evidence="12">
    <location>
        <begin position="361"/>
        <end position="378"/>
    </location>
</feature>
<evidence type="ECO:0000256" key="2">
    <source>
        <dbReference type="ARBA" id="ARBA00007367"/>
    </source>
</evidence>
<feature type="transmembrane region" description="Helical" evidence="12">
    <location>
        <begin position="208"/>
        <end position="225"/>
    </location>
</feature>
<dbReference type="PANTHER" id="PTHR10110:SF195">
    <property type="entry name" value="NA(+)_H(+) ANTIPORTER NHAS2"/>
    <property type="match status" value="1"/>
</dbReference>
<sequence>MDLFTLITLLIVTSALFAYLNTRLLKLPDAIGIMVVSLGFSLLLIGFHSIRPDQFTLIRQTIAGIDFNQVLFDVMLSFLLFAGAFHTNAALLRVERRSVILFALVGVLLSTVLVGTGLYYSAHWLGFELSYPLCLLFGALISPTDPIAVLGILARFKLPNSVKMNIVGESLFNDGVGVVVFASIYRIVLGGTESVSIGGITWLFVEEAGGGLLYGLVLGYCLYWLLRSINHYQTEVMLTIAFVMGGYLLAQKIHVSGPLAMVVAGLFVGNRARQDAMSQQTEEYIDKFWELVDVILNALLFVLIGIELLIIDFETSYWIICLLAILIVLFSRFLAIWIPFRLARRWLTLDSKAPLMMTWGGLRGGISVALALSISNAVPNKNLIVAITYAVVVFSVIGQGLTLERLIRRLYKTD</sequence>